<dbReference type="AlphaFoldDB" id="K0Q553"/>
<proteinExistence type="predicted"/>
<accession>K0Q553</accession>
<protein>
    <submittedName>
        <fullName evidence="1">Uncharacterized protein</fullName>
    </submittedName>
</protein>
<sequence length="61" mass="6828">MALLQPLTGSATFPFQFRYILDDHLDIGRQEIASSNNQIVQALYVVGVCLVGREISYVIRS</sequence>
<comment type="caution">
    <text evidence="1">The sequence shown here is derived from an EMBL/GenBank/DDBJ whole genome shotgun (WGS) entry which is preliminary data.</text>
</comment>
<dbReference type="EMBL" id="CANI01000035">
    <property type="protein sequence ID" value="CCM78184.1"/>
    <property type="molecule type" value="Genomic_DNA"/>
</dbReference>
<evidence type="ECO:0000313" key="1">
    <source>
        <dbReference type="EMBL" id="CCM78184.1"/>
    </source>
</evidence>
<reference evidence="1 2" key="1">
    <citation type="journal article" date="2013" name="Genome Announc.">
        <title>Draft Genome Sequence of Rhizobium mesoamericanum STM3625, a Nitrogen-Fixing Symbiont of Mimosa pudica Isolated in French Guiana (South America).</title>
        <authorList>
            <person name="Moulin L."/>
            <person name="Mornico D."/>
            <person name="Melkonian R."/>
            <person name="Klonowska A."/>
        </authorList>
    </citation>
    <scope>NUCLEOTIDE SEQUENCE [LARGE SCALE GENOMIC DNA]</scope>
    <source>
        <strain evidence="1 2">STM3625</strain>
    </source>
</reference>
<evidence type="ECO:0000313" key="2">
    <source>
        <dbReference type="Proteomes" id="UP000009319"/>
    </source>
</evidence>
<dbReference type="Proteomes" id="UP000009319">
    <property type="component" value="Unassembled WGS sequence"/>
</dbReference>
<name>K0Q553_9HYPH</name>
<keyword evidence="2" id="KW-1185">Reference proteome</keyword>
<dbReference type="HOGENOM" id="CLU_2919629_0_0_5"/>
<gene>
    <name evidence="1" type="ORF">BN77_p10145</name>
</gene>
<organism evidence="1 2">
    <name type="scientific">Rhizobium mesoamericanum STM3625</name>
    <dbReference type="NCBI Taxonomy" id="1211777"/>
    <lineage>
        <taxon>Bacteria</taxon>
        <taxon>Pseudomonadati</taxon>
        <taxon>Pseudomonadota</taxon>
        <taxon>Alphaproteobacteria</taxon>
        <taxon>Hyphomicrobiales</taxon>
        <taxon>Rhizobiaceae</taxon>
        <taxon>Rhizobium/Agrobacterium group</taxon>
        <taxon>Rhizobium</taxon>
    </lineage>
</organism>